<dbReference type="EC" id="3.2.1.51" evidence="3"/>
<dbReference type="GO" id="GO:0006004">
    <property type="term" value="P:fucose metabolic process"/>
    <property type="evidence" value="ECO:0007669"/>
    <property type="project" value="InterPro"/>
</dbReference>
<dbReference type="InterPro" id="IPR000933">
    <property type="entry name" value="Glyco_hydro_29"/>
</dbReference>
<feature type="domain" description="Alpha-L-fucosidase C-terminal" evidence="9">
    <location>
        <begin position="707"/>
        <end position="780"/>
    </location>
</feature>
<dbReference type="PANTHER" id="PTHR10030:SF37">
    <property type="entry name" value="ALPHA-L-FUCOSIDASE-RELATED"/>
    <property type="match status" value="1"/>
</dbReference>
<feature type="signal peptide" evidence="7">
    <location>
        <begin position="1"/>
        <end position="28"/>
    </location>
</feature>
<dbReference type="Pfam" id="PF01120">
    <property type="entry name" value="Alpha_L_fucos"/>
    <property type="match status" value="1"/>
</dbReference>
<reference evidence="10 11" key="1">
    <citation type="submission" date="2016-10" db="EMBL/GenBank/DDBJ databases">
        <authorList>
            <person name="de Groot N.N."/>
        </authorList>
    </citation>
    <scope>NUCLEOTIDE SEQUENCE [LARGE SCALE GENOMIC DNA]</scope>
    <source>
        <strain evidence="10 11">DSM 44637</strain>
    </source>
</reference>
<keyword evidence="6" id="KW-0326">Glycosidase</keyword>
<evidence type="ECO:0000259" key="9">
    <source>
        <dbReference type="Pfam" id="PF16757"/>
    </source>
</evidence>
<name>A0A1I5RXD7_9PSEU</name>
<protein>
    <recommendedName>
        <fullName evidence="3">alpha-L-fucosidase</fullName>
        <ecNumber evidence="3">3.2.1.51</ecNumber>
    </recommendedName>
</protein>
<dbReference type="SUPFAM" id="SSF51445">
    <property type="entry name" value="(Trans)glycosidases"/>
    <property type="match status" value="1"/>
</dbReference>
<dbReference type="SMART" id="SM00812">
    <property type="entry name" value="Alpha_L_fucos"/>
    <property type="match status" value="1"/>
</dbReference>
<dbReference type="Proteomes" id="UP000199137">
    <property type="component" value="Unassembled WGS sequence"/>
</dbReference>
<dbReference type="PROSITE" id="PS51318">
    <property type="entry name" value="TAT"/>
    <property type="match status" value="1"/>
</dbReference>
<dbReference type="Pfam" id="PF16757">
    <property type="entry name" value="Fucosidase_C"/>
    <property type="match status" value="1"/>
</dbReference>
<dbReference type="STRING" id="112413.SAMN05421854_106100"/>
<proteinExistence type="inferred from homology"/>
<dbReference type="GO" id="GO:0016139">
    <property type="term" value="P:glycoside catabolic process"/>
    <property type="evidence" value="ECO:0007669"/>
    <property type="project" value="TreeGrafter"/>
</dbReference>
<accession>A0A1I5RXD7</accession>
<dbReference type="Gene3D" id="2.60.40.1180">
    <property type="entry name" value="Golgi alpha-mannosidase II"/>
    <property type="match status" value="1"/>
</dbReference>
<sequence length="783" mass="84371">MTTYPRRHALGMALGGAVLLGLPGTAAAAGGPARPVVTDGAGAPVVPPPPPVPVPLDAWFDNDGIDSANAHDGNFDGSGYTFPAEQIPAGSTVTAGGVPYLLGSAAAGAKNNVVALGQRVDLPKGRYYGAAFLVACSYGSTGGDATVHYADGSTSTAALSGSDWYGSGGAVASTFRYGPGGVADQNPVSIGTAQVWIDPAREAVALTLPKTARPAANAASLHVFALTLQPVAQGRSATVLDARATANLLQDGGPQAVEATIVNTGTVWLETRDRITVTLDVPGGRVRTPAPIPRLAPGEQTTVRLGLAADRGLPAGTPATGRIRVLADRSTIAARTLPVPLGIPDFRPADASLSTHRAPYWFRDAKFGIFIHWGVYSVPAWAPVGQQYAEWYWNNQQDPDGPTYAHHAKTYGESFVYDDFIPRFTAARFDPRSWVRLIEDAGAQYYVLTSKHHDGFALWDTKVSGRNAKKLGPRRDLVADLFAASRKYTPGLRNGLYFSLPEWFNPDNPWMGHAPRNPYTGAPLPYTGYTAGRDFVKDLQAPQVLELISGFDPDVLWFDIGGVNDSREVLTEYFNRAKNRRRPKDVTYNDRGGIPDHDFTTPEYTTYPNTVVAKWESSRGLDPFSYGYNRATPEGKYMTTADVVHTLVDVVSKNGNFLLDIGPDFDGTIPAVMRQRLRETGVWLRTNGEAIYGTTYWSRMAQLGDLRFTVRPGSAFYVMSLVAPGSRLVVDAPVPIRRGDRVSMLGYGGPLHWSQSEGRLVIDVPAAARAAGKHAWVFKVDWR</sequence>
<keyword evidence="4 7" id="KW-0732">Signal</keyword>
<gene>
    <name evidence="10" type="ORF">SAMN05421854_106100</name>
</gene>
<dbReference type="OrthoDB" id="5526311at2"/>
<dbReference type="InterPro" id="IPR017853">
    <property type="entry name" value="GH"/>
</dbReference>
<dbReference type="PANTHER" id="PTHR10030">
    <property type="entry name" value="ALPHA-L-FUCOSIDASE"/>
    <property type="match status" value="1"/>
</dbReference>
<dbReference type="RefSeq" id="WP_093574571.1">
    <property type="nucleotide sequence ID" value="NZ_FOWC01000006.1"/>
</dbReference>
<dbReference type="EMBL" id="FOWC01000006">
    <property type="protein sequence ID" value="SFP62981.1"/>
    <property type="molecule type" value="Genomic_DNA"/>
</dbReference>
<evidence type="ECO:0000256" key="2">
    <source>
        <dbReference type="ARBA" id="ARBA00007951"/>
    </source>
</evidence>
<evidence type="ECO:0000256" key="4">
    <source>
        <dbReference type="ARBA" id="ARBA00022729"/>
    </source>
</evidence>
<dbReference type="InterPro" id="IPR016286">
    <property type="entry name" value="FUC_metazoa-typ"/>
</dbReference>
<evidence type="ECO:0000259" key="8">
    <source>
        <dbReference type="Pfam" id="PF01120"/>
    </source>
</evidence>
<dbReference type="Gene3D" id="3.20.20.80">
    <property type="entry name" value="Glycosidases"/>
    <property type="match status" value="1"/>
</dbReference>
<evidence type="ECO:0000256" key="6">
    <source>
        <dbReference type="ARBA" id="ARBA00023295"/>
    </source>
</evidence>
<evidence type="ECO:0000256" key="5">
    <source>
        <dbReference type="ARBA" id="ARBA00022801"/>
    </source>
</evidence>
<dbReference type="InterPro" id="IPR013780">
    <property type="entry name" value="Glyco_hydro_b"/>
</dbReference>
<keyword evidence="5" id="KW-0378">Hydrolase</keyword>
<dbReference type="GO" id="GO:0004560">
    <property type="term" value="F:alpha-L-fucosidase activity"/>
    <property type="evidence" value="ECO:0007669"/>
    <property type="project" value="InterPro"/>
</dbReference>
<feature type="domain" description="Glycoside hydrolase family 29 N-terminal" evidence="8">
    <location>
        <begin position="346"/>
        <end position="689"/>
    </location>
</feature>
<comment type="similarity">
    <text evidence="2">Belongs to the glycosyl hydrolase 29 family.</text>
</comment>
<dbReference type="InterPro" id="IPR057739">
    <property type="entry name" value="Glyco_hydro_29_N"/>
</dbReference>
<dbReference type="PRINTS" id="PR00741">
    <property type="entry name" value="GLHYDRLASE29"/>
</dbReference>
<comment type="function">
    <text evidence="1">Alpha-L-fucosidase is responsible for hydrolyzing the alpha-1,6-linked fucose joined to the reducing-end N-acetylglucosamine of the carbohydrate moieties of glycoproteins.</text>
</comment>
<dbReference type="GO" id="GO:0005764">
    <property type="term" value="C:lysosome"/>
    <property type="evidence" value="ECO:0007669"/>
    <property type="project" value="TreeGrafter"/>
</dbReference>
<evidence type="ECO:0000313" key="10">
    <source>
        <dbReference type="EMBL" id="SFP62981.1"/>
    </source>
</evidence>
<evidence type="ECO:0000256" key="1">
    <source>
        <dbReference type="ARBA" id="ARBA00004071"/>
    </source>
</evidence>
<evidence type="ECO:0000313" key="11">
    <source>
        <dbReference type="Proteomes" id="UP000199137"/>
    </source>
</evidence>
<evidence type="ECO:0000256" key="7">
    <source>
        <dbReference type="SAM" id="SignalP"/>
    </source>
</evidence>
<dbReference type="InterPro" id="IPR031919">
    <property type="entry name" value="Fucosidase_C"/>
</dbReference>
<organism evidence="10 11">
    <name type="scientific">Amycolatopsis rubida</name>
    <dbReference type="NCBI Taxonomy" id="112413"/>
    <lineage>
        <taxon>Bacteria</taxon>
        <taxon>Bacillati</taxon>
        <taxon>Actinomycetota</taxon>
        <taxon>Actinomycetes</taxon>
        <taxon>Pseudonocardiales</taxon>
        <taxon>Pseudonocardiaceae</taxon>
        <taxon>Amycolatopsis</taxon>
    </lineage>
</organism>
<evidence type="ECO:0000256" key="3">
    <source>
        <dbReference type="ARBA" id="ARBA00012662"/>
    </source>
</evidence>
<dbReference type="InterPro" id="IPR006311">
    <property type="entry name" value="TAT_signal"/>
</dbReference>
<dbReference type="AlphaFoldDB" id="A0A1I5RXD7"/>
<feature type="chain" id="PRO_5011459361" description="alpha-L-fucosidase" evidence="7">
    <location>
        <begin position="29"/>
        <end position="783"/>
    </location>
</feature>